<reference evidence="2 3" key="1">
    <citation type="submission" date="2018-09" db="EMBL/GenBank/DDBJ databases">
        <title>Phylogeny of the Shewanellaceae, and recommendation for two new genera, Pseudoshewanella and Parashewanella.</title>
        <authorList>
            <person name="Wang G."/>
        </authorList>
    </citation>
    <scope>NUCLEOTIDE SEQUENCE [LARGE SCALE GENOMIC DNA]</scope>
    <source>
        <strain evidence="2 3">C51</strain>
    </source>
</reference>
<evidence type="ECO:0008006" key="4">
    <source>
        <dbReference type="Google" id="ProtNLM"/>
    </source>
</evidence>
<dbReference type="AlphaFoldDB" id="A0A3L8PVK4"/>
<gene>
    <name evidence="2" type="ORF">D5018_12210</name>
</gene>
<protein>
    <recommendedName>
        <fullName evidence="4">Secreted protein</fullName>
    </recommendedName>
</protein>
<evidence type="ECO:0000256" key="1">
    <source>
        <dbReference type="SAM" id="SignalP"/>
    </source>
</evidence>
<dbReference type="OrthoDB" id="6400721at2"/>
<keyword evidence="1" id="KW-0732">Signal</keyword>
<feature type="signal peptide" evidence="1">
    <location>
        <begin position="1"/>
        <end position="20"/>
    </location>
</feature>
<proteinExistence type="predicted"/>
<organism evidence="2 3">
    <name type="scientific">Parashewanella curva</name>
    <dbReference type="NCBI Taxonomy" id="2338552"/>
    <lineage>
        <taxon>Bacteria</taxon>
        <taxon>Pseudomonadati</taxon>
        <taxon>Pseudomonadota</taxon>
        <taxon>Gammaproteobacteria</taxon>
        <taxon>Alteromonadales</taxon>
        <taxon>Shewanellaceae</taxon>
        <taxon>Parashewanella</taxon>
    </lineage>
</organism>
<evidence type="ECO:0000313" key="3">
    <source>
        <dbReference type="Proteomes" id="UP000281474"/>
    </source>
</evidence>
<accession>A0A3L8PVK4</accession>
<feature type="chain" id="PRO_5018089344" description="Secreted protein" evidence="1">
    <location>
        <begin position="21"/>
        <end position="135"/>
    </location>
</feature>
<name>A0A3L8PVK4_9GAMM</name>
<evidence type="ECO:0000313" key="2">
    <source>
        <dbReference type="EMBL" id="RLV59455.1"/>
    </source>
</evidence>
<sequence>MNTRSILFIAAIGASTCCYAQDSHTTQQTVTVTNFANYKSGQEFCDNLISNNPKVKSCMPMCNSNSTAYINVKSKKIGDLGTVNPGTVFPVNFTQETDSFDVSITNAVTNKIIYSGPIYSMVGLICDYTSCKPWN</sequence>
<keyword evidence="3" id="KW-1185">Reference proteome</keyword>
<dbReference type="Proteomes" id="UP000281474">
    <property type="component" value="Unassembled WGS sequence"/>
</dbReference>
<comment type="caution">
    <text evidence="2">The sequence shown here is derived from an EMBL/GenBank/DDBJ whole genome shotgun (WGS) entry which is preliminary data.</text>
</comment>
<dbReference type="RefSeq" id="WP_121839285.1">
    <property type="nucleotide sequence ID" value="NZ_ML014783.1"/>
</dbReference>
<dbReference type="EMBL" id="QZEI01000034">
    <property type="protein sequence ID" value="RLV59455.1"/>
    <property type="molecule type" value="Genomic_DNA"/>
</dbReference>